<reference evidence="3" key="1">
    <citation type="submission" date="2017-09" db="EMBL/GenBank/DDBJ databases">
        <title>Depth-based differentiation of microbial function through sediment-hosted aquifers and enrichment of novel symbionts in the deep terrestrial subsurface.</title>
        <authorList>
            <person name="Probst A.J."/>
            <person name="Ladd B."/>
            <person name="Jarett J.K."/>
            <person name="Geller-Mcgrath D.E."/>
            <person name="Sieber C.M.K."/>
            <person name="Emerson J.B."/>
            <person name="Anantharaman K."/>
            <person name="Thomas B.C."/>
            <person name="Malmstrom R."/>
            <person name="Stieglmeier M."/>
            <person name="Klingl A."/>
            <person name="Woyke T."/>
            <person name="Ryan C.M."/>
            <person name="Banfield J.F."/>
        </authorList>
    </citation>
    <scope>NUCLEOTIDE SEQUENCE [LARGE SCALE GENOMIC DNA]</scope>
</reference>
<proteinExistence type="predicted"/>
<sequence>MDINNTDNSNTGNNNICDNSTNWNDTGTTGCTYSCTCGTACTKDKCIDGK</sequence>
<protein>
    <submittedName>
        <fullName evidence="2">Uncharacterized protein</fullName>
    </submittedName>
</protein>
<organism evidence="2 3">
    <name type="scientific">Huberarchaeum crystalense</name>
    <dbReference type="NCBI Taxonomy" id="2014257"/>
    <lineage>
        <taxon>Archaea</taxon>
        <taxon>Candidatus Huberarchaeota</taxon>
        <taxon>Candidatus Huberarchaeia</taxon>
        <taxon>Candidatus Huberarchaeales</taxon>
        <taxon>Candidatus Huberarchaeaceae</taxon>
        <taxon>Candidatus Huberarchaeum</taxon>
    </lineage>
</organism>
<dbReference type="EMBL" id="PEUT01000004">
    <property type="protein sequence ID" value="PIV13915.1"/>
    <property type="molecule type" value="Genomic_DNA"/>
</dbReference>
<feature type="region of interest" description="Disordered" evidence="1">
    <location>
        <begin position="1"/>
        <end position="22"/>
    </location>
</feature>
<comment type="caution">
    <text evidence="2">The sequence shown here is derived from an EMBL/GenBank/DDBJ whole genome shotgun (WGS) entry which is preliminary data.</text>
</comment>
<evidence type="ECO:0000313" key="3">
    <source>
        <dbReference type="Proteomes" id="UP000230713"/>
    </source>
</evidence>
<accession>A0A2H9M2P5</accession>
<feature type="non-terminal residue" evidence="2">
    <location>
        <position position="50"/>
    </location>
</feature>
<gene>
    <name evidence="2" type="ORF">COS45_00300</name>
</gene>
<evidence type="ECO:0000313" key="2">
    <source>
        <dbReference type="EMBL" id="PIV13915.1"/>
    </source>
</evidence>
<dbReference type="AlphaFoldDB" id="A0A2H9M2P5"/>
<name>A0A2H9M2P5_HUBC1</name>
<evidence type="ECO:0000256" key="1">
    <source>
        <dbReference type="SAM" id="MobiDB-lite"/>
    </source>
</evidence>
<dbReference type="Proteomes" id="UP000230713">
    <property type="component" value="Unassembled WGS sequence"/>
</dbReference>